<dbReference type="HOGENOM" id="CLU_045647_5_2_6"/>
<gene>
    <name evidence="6" type="ORF">THITH_09540</name>
</gene>
<keyword evidence="7" id="KW-1185">Reference proteome</keyword>
<evidence type="ECO:0000256" key="1">
    <source>
        <dbReference type="ARBA" id="ARBA00022490"/>
    </source>
</evidence>
<dbReference type="InterPro" id="IPR036388">
    <property type="entry name" value="WH-like_DNA-bd_sf"/>
</dbReference>
<organism evidence="6 7">
    <name type="scientific">Thioalkalivibrio paradoxus ARh 1</name>
    <dbReference type="NCBI Taxonomy" id="713585"/>
    <lineage>
        <taxon>Bacteria</taxon>
        <taxon>Pseudomonadati</taxon>
        <taxon>Pseudomonadota</taxon>
        <taxon>Gammaproteobacteria</taxon>
        <taxon>Chromatiales</taxon>
        <taxon>Ectothiorhodospiraceae</taxon>
        <taxon>Thioalkalivibrio</taxon>
    </lineage>
</organism>
<evidence type="ECO:0000256" key="5">
    <source>
        <dbReference type="SAM" id="MobiDB-lite"/>
    </source>
</evidence>
<keyword evidence="1" id="KW-0963">Cytoplasm</keyword>
<sequence>MNEALPGADETGSYDRLELLLEAVLFAALEPVSMKELQAACASLEGIGRAEIETALERLAESYRERSIELVQSAGGYRFRVRERFSTVVQAAQPERPARLSRALLETLAIIAYRQPVTRAEIEEIRGVAVSTQIMRTLTERGWVHAVGHKEVPGRPALYATTRAFLDDLGLNRLDELPPLDALRELADLPAGVELPDAERARIAPPADDPAQDPDVPAGPDAPPEQPH</sequence>
<dbReference type="Gene3D" id="1.10.10.10">
    <property type="entry name" value="Winged helix-like DNA-binding domain superfamily/Winged helix DNA-binding domain"/>
    <property type="match status" value="2"/>
</dbReference>
<proteinExistence type="predicted"/>
<dbReference type="GO" id="GO:0051304">
    <property type="term" value="P:chromosome separation"/>
    <property type="evidence" value="ECO:0007669"/>
    <property type="project" value="InterPro"/>
</dbReference>
<dbReference type="KEGG" id="tti:THITH_09540"/>
<protein>
    <submittedName>
        <fullName evidence="6">Chromosome segregation and condensation protein ScpB</fullName>
    </submittedName>
</protein>
<dbReference type="SUPFAM" id="SSF46785">
    <property type="entry name" value="Winged helix' DNA-binding domain"/>
    <property type="match status" value="2"/>
</dbReference>
<dbReference type="STRING" id="713585.THITH_09540"/>
<evidence type="ECO:0000256" key="2">
    <source>
        <dbReference type="ARBA" id="ARBA00022618"/>
    </source>
</evidence>
<dbReference type="Proteomes" id="UP000005289">
    <property type="component" value="Chromosome"/>
</dbReference>
<dbReference type="PANTHER" id="PTHR34298:SF2">
    <property type="entry name" value="SEGREGATION AND CONDENSATION PROTEIN B"/>
    <property type="match status" value="1"/>
</dbReference>
<dbReference type="EMBL" id="CP007029">
    <property type="protein sequence ID" value="AHE98467.1"/>
    <property type="molecule type" value="Genomic_DNA"/>
</dbReference>
<accession>W0DMH4</accession>
<dbReference type="Pfam" id="PF04079">
    <property type="entry name" value="SMC_ScpB"/>
    <property type="match status" value="1"/>
</dbReference>
<keyword evidence="3" id="KW-0159">Chromosome partition</keyword>
<evidence type="ECO:0000256" key="3">
    <source>
        <dbReference type="ARBA" id="ARBA00022829"/>
    </source>
</evidence>
<dbReference type="OrthoDB" id="9806226at2"/>
<evidence type="ECO:0000256" key="4">
    <source>
        <dbReference type="ARBA" id="ARBA00023306"/>
    </source>
</evidence>
<keyword evidence="4" id="KW-0131">Cell cycle</keyword>
<evidence type="ECO:0000313" key="7">
    <source>
        <dbReference type="Proteomes" id="UP000005289"/>
    </source>
</evidence>
<keyword evidence="2" id="KW-0132">Cell division</keyword>
<dbReference type="AlphaFoldDB" id="W0DMH4"/>
<name>W0DMH4_9GAMM</name>
<dbReference type="GO" id="GO:0051301">
    <property type="term" value="P:cell division"/>
    <property type="evidence" value="ECO:0007669"/>
    <property type="project" value="UniProtKB-KW"/>
</dbReference>
<dbReference type="InterPro" id="IPR005234">
    <property type="entry name" value="ScpB_csome_segregation"/>
</dbReference>
<dbReference type="NCBIfam" id="TIGR00281">
    <property type="entry name" value="SMC-Scp complex subunit ScpB"/>
    <property type="match status" value="1"/>
</dbReference>
<reference evidence="6 7" key="1">
    <citation type="submission" date="2013-12" db="EMBL/GenBank/DDBJ databases">
        <authorList>
            <consortium name="DOE Joint Genome Institute"/>
            <person name="Muyzer G."/>
            <person name="Huntemann M."/>
            <person name="Han J."/>
            <person name="Chen A."/>
            <person name="Kyrpides N."/>
            <person name="Mavromatis K."/>
            <person name="Markowitz V."/>
            <person name="Palaniappan K."/>
            <person name="Ivanova N."/>
            <person name="Schaumberg A."/>
            <person name="Pati A."/>
            <person name="Liolios K."/>
            <person name="Nordberg H.P."/>
            <person name="Cantor M.N."/>
            <person name="Hua S.X."/>
            <person name="Woyke T."/>
        </authorList>
    </citation>
    <scope>NUCLEOTIDE SEQUENCE [LARGE SCALE GENOMIC DNA]</scope>
    <source>
        <strain evidence="6 7">ARh 1</strain>
    </source>
</reference>
<evidence type="ECO:0000313" key="6">
    <source>
        <dbReference type="EMBL" id="AHE98467.1"/>
    </source>
</evidence>
<dbReference type="InterPro" id="IPR036390">
    <property type="entry name" value="WH_DNA-bd_sf"/>
</dbReference>
<dbReference type="PANTHER" id="PTHR34298">
    <property type="entry name" value="SEGREGATION AND CONDENSATION PROTEIN B"/>
    <property type="match status" value="1"/>
</dbReference>
<dbReference type="RefSeq" id="WP_006747342.1">
    <property type="nucleotide sequence ID" value="NZ_CP007029.1"/>
</dbReference>
<feature type="region of interest" description="Disordered" evidence="5">
    <location>
        <begin position="196"/>
        <end position="228"/>
    </location>
</feature>